<gene>
    <name evidence="1" type="ORF">DPEC_G00053780</name>
</gene>
<accession>A0ACC2H4Y9</accession>
<keyword evidence="2" id="KW-1185">Reference proteome</keyword>
<organism evidence="1 2">
    <name type="scientific">Dallia pectoralis</name>
    <name type="common">Alaska blackfish</name>
    <dbReference type="NCBI Taxonomy" id="75939"/>
    <lineage>
        <taxon>Eukaryota</taxon>
        <taxon>Metazoa</taxon>
        <taxon>Chordata</taxon>
        <taxon>Craniata</taxon>
        <taxon>Vertebrata</taxon>
        <taxon>Euteleostomi</taxon>
        <taxon>Actinopterygii</taxon>
        <taxon>Neopterygii</taxon>
        <taxon>Teleostei</taxon>
        <taxon>Protacanthopterygii</taxon>
        <taxon>Esociformes</taxon>
        <taxon>Umbridae</taxon>
        <taxon>Dallia</taxon>
    </lineage>
</organism>
<reference evidence="1" key="1">
    <citation type="submission" date="2021-05" db="EMBL/GenBank/DDBJ databases">
        <authorList>
            <person name="Pan Q."/>
            <person name="Jouanno E."/>
            <person name="Zahm M."/>
            <person name="Klopp C."/>
            <person name="Cabau C."/>
            <person name="Louis A."/>
            <person name="Berthelot C."/>
            <person name="Parey E."/>
            <person name="Roest Crollius H."/>
            <person name="Montfort J."/>
            <person name="Robinson-Rechavi M."/>
            <person name="Bouchez O."/>
            <person name="Lampietro C."/>
            <person name="Lopez Roques C."/>
            <person name="Donnadieu C."/>
            <person name="Postlethwait J."/>
            <person name="Bobe J."/>
            <person name="Dillon D."/>
            <person name="Chandos A."/>
            <person name="von Hippel F."/>
            <person name="Guiguen Y."/>
        </authorList>
    </citation>
    <scope>NUCLEOTIDE SEQUENCE</scope>
    <source>
        <strain evidence="1">YG-Jan2019</strain>
    </source>
</reference>
<comment type="caution">
    <text evidence="1">The sequence shown here is derived from an EMBL/GenBank/DDBJ whole genome shotgun (WGS) entry which is preliminary data.</text>
</comment>
<name>A0ACC2H4Y9_DALPE</name>
<sequence>MTDTERQEPTELSQAFQFQVLPFGLSLAPRIFTRVVSAALAPLQLRGIKILPYLDDWLICAPSQEQVIRNTEEVLAHIQSLGFTVNWKKTRLNSR</sequence>
<dbReference type="Proteomes" id="UP001157502">
    <property type="component" value="Chromosome 5"/>
</dbReference>
<proteinExistence type="predicted"/>
<dbReference type="EMBL" id="CM055732">
    <property type="protein sequence ID" value="KAJ8011012.1"/>
    <property type="molecule type" value="Genomic_DNA"/>
</dbReference>
<evidence type="ECO:0000313" key="2">
    <source>
        <dbReference type="Proteomes" id="UP001157502"/>
    </source>
</evidence>
<evidence type="ECO:0000313" key="1">
    <source>
        <dbReference type="EMBL" id="KAJ8011012.1"/>
    </source>
</evidence>
<protein>
    <submittedName>
        <fullName evidence="1">Uncharacterized protein</fullName>
    </submittedName>
</protein>